<proteinExistence type="predicted"/>
<dbReference type="GO" id="GO:0042601">
    <property type="term" value="C:endospore-forming forespore"/>
    <property type="evidence" value="ECO:0007669"/>
    <property type="project" value="TreeGrafter"/>
</dbReference>
<dbReference type="RefSeq" id="WP_188416020.1">
    <property type="nucleotide sequence ID" value="NZ_BMDO01000004.1"/>
</dbReference>
<dbReference type="GO" id="GO:0003913">
    <property type="term" value="F:DNA photolyase activity"/>
    <property type="evidence" value="ECO:0007669"/>
    <property type="project" value="TreeGrafter"/>
</dbReference>
<dbReference type="AlphaFoldDB" id="A0A917J7V4"/>
<dbReference type="Pfam" id="PF20903">
    <property type="entry name" value="SPL"/>
    <property type="match status" value="1"/>
</dbReference>
<dbReference type="InterPro" id="IPR049539">
    <property type="entry name" value="SPL"/>
</dbReference>
<organism evidence="1 2">
    <name type="scientific">Mucilaginibacter galii</name>
    <dbReference type="NCBI Taxonomy" id="2005073"/>
    <lineage>
        <taxon>Bacteria</taxon>
        <taxon>Pseudomonadati</taxon>
        <taxon>Bacteroidota</taxon>
        <taxon>Sphingobacteriia</taxon>
        <taxon>Sphingobacteriales</taxon>
        <taxon>Sphingobacteriaceae</taxon>
        <taxon>Mucilaginibacter</taxon>
    </lineage>
</organism>
<dbReference type="Proteomes" id="UP000662074">
    <property type="component" value="Unassembled WGS sequence"/>
</dbReference>
<evidence type="ECO:0000313" key="1">
    <source>
        <dbReference type="EMBL" id="GGI50663.1"/>
    </source>
</evidence>
<gene>
    <name evidence="1" type="ORF">GCM10011425_18750</name>
</gene>
<dbReference type="EMBL" id="BMDO01000004">
    <property type="protein sequence ID" value="GGI50663.1"/>
    <property type="molecule type" value="Genomic_DNA"/>
</dbReference>
<keyword evidence="2" id="KW-1185">Reference proteome</keyword>
<reference evidence="1" key="1">
    <citation type="journal article" date="2014" name="Int. J. Syst. Evol. Microbiol.">
        <title>Complete genome sequence of Corynebacterium casei LMG S-19264T (=DSM 44701T), isolated from a smear-ripened cheese.</title>
        <authorList>
            <consortium name="US DOE Joint Genome Institute (JGI-PGF)"/>
            <person name="Walter F."/>
            <person name="Albersmeier A."/>
            <person name="Kalinowski J."/>
            <person name="Ruckert C."/>
        </authorList>
    </citation>
    <scope>NUCLEOTIDE SEQUENCE</scope>
    <source>
        <strain evidence="1">CCM 8711</strain>
    </source>
</reference>
<evidence type="ECO:0000313" key="2">
    <source>
        <dbReference type="Proteomes" id="UP000662074"/>
    </source>
</evidence>
<name>A0A917J7V4_9SPHI</name>
<dbReference type="Gene3D" id="3.80.30.30">
    <property type="match status" value="1"/>
</dbReference>
<dbReference type="Gene3D" id="3.40.50.12110">
    <property type="match status" value="1"/>
</dbReference>
<dbReference type="GO" id="GO:1904047">
    <property type="term" value="F:S-adenosyl-L-methionine binding"/>
    <property type="evidence" value="ECO:0007669"/>
    <property type="project" value="TreeGrafter"/>
</dbReference>
<sequence length="351" mass="40461">MPDFDPKQILCTPDALNERGKQLAAQYPNAITTPVKQHNKLTEIGDIPHYKAKSDLLVLGRLKTLDIKYSGRSSDYIAPSLANGCFAGCTYCYVDRHKKINPITIFTNVDEIMAKVDQHVMSQPWPRVPNQTDPIFYTYDVGCNSDVAIDYDISPGIADVFKFYIAHSRAKATFATKFVNRNMLELDPGRKLRIRFSLMPADVSRLVDVRTDSIEKRLQAINDFYEAGYEVHVNFSPVIVYDRVRGVDRDWEEDYRELFRQLNAAVSAAVKEQMQCEVIFLTHNEQQHIRNIDINPKAEELLWLPALQETKRSSYGGINIRYQYQLKAQMINTFVNMLTEEIPWCGIRYIF</sequence>
<dbReference type="PANTHER" id="PTHR37822:SF2">
    <property type="entry name" value="SPORE PHOTOPRODUCT LYASE"/>
    <property type="match status" value="1"/>
</dbReference>
<accession>A0A917J7V4</accession>
<keyword evidence="1" id="KW-0456">Lyase</keyword>
<dbReference type="InterPro" id="IPR023805">
    <property type="entry name" value="Uncharacterised_Spl-rel"/>
</dbReference>
<dbReference type="GO" id="GO:0051539">
    <property type="term" value="F:4 iron, 4 sulfur cluster binding"/>
    <property type="evidence" value="ECO:0007669"/>
    <property type="project" value="TreeGrafter"/>
</dbReference>
<dbReference type="PANTHER" id="PTHR37822">
    <property type="entry name" value="SPORE PHOTOPRODUCT LYASE-RELATED"/>
    <property type="match status" value="1"/>
</dbReference>
<dbReference type="NCBIfam" id="TIGR03886">
    <property type="entry name" value="lyase_spl_fam"/>
    <property type="match status" value="1"/>
</dbReference>
<protein>
    <submittedName>
        <fullName evidence="1">Spore photoproduct lyase family protein</fullName>
    </submittedName>
</protein>
<comment type="caution">
    <text evidence="1">The sequence shown here is derived from an EMBL/GenBank/DDBJ whole genome shotgun (WGS) entry which is preliminary data.</text>
</comment>
<reference evidence="1" key="2">
    <citation type="submission" date="2020-09" db="EMBL/GenBank/DDBJ databases">
        <authorList>
            <person name="Sun Q."/>
            <person name="Sedlacek I."/>
        </authorList>
    </citation>
    <scope>NUCLEOTIDE SEQUENCE</scope>
    <source>
        <strain evidence="1">CCM 8711</strain>
    </source>
</reference>